<dbReference type="InterPro" id="IPR013757">
    <property type="entry name" value="Topo_IIA_A_a_sf"/>
</dbReference>
<evidence type="ECO:0000256" key="1">
    <source>
        <dbReference type="ARBA" id="ARBA00000185"/>
    </source>
</evidence>
<dbReference type="PANTHER" id="PTHR43493:SF5">
    <property type="entry name" value="DNA GYRASE SUBUNIT A, CHLOROPLASTIC_MITOCHONDRIAL"/>
    <property type="match status" value="1"/>
</dbReference>
<feature type="short sequence motif" description="GyrA-box" evidence="8">
    <location>
        <begin position="530"/>
        <end position="536"/>
    </location>
</feature>
<dbReference type="GO" id="GO:0005737">
    <property type="term" value="C:cytoplasm"/>
    <property type="evidence" value="ECO:0007669"/>
    <property type="project" value="UniProtKB-SubCell"/>
</dbReference>
<comment type="similarity">
    <text evidence="2 8">Belongs to the type II topoisomerase GyrA/ParC subunit family.</text>
</comment>
<evidence type="ECO:0000256" key="3">
    <source>
        <dbReference type="ARBA" id="ARBA00022741"/>
    </source>
</evidence>
<keyword evidence="4 8" id="KW-0067">ATP-binding</keyword>
<dbReference type="NCBIfam" id="NF004044">
    <property type="entry name" value="PRK05561.1"/>
    <property type="match status" value="1"/>
</dbReference>
<protein>
    <recommendedName>
        <fullName evidence="8">DNA gyrase subunit A</fullName>
        <ecNumber evidence="8">5.6.2.2</ecNumber>
    </recommendedName>
</protein>
<dbReference type="EMBL" id="VBAL01000091">
    <property type="protein sequence ID" value="TMJ01842.1"/>
    <property type="molecule type" value="Genomic_DNA"/>
</dbReference>
<evidence type="ECO:0000256" key="7">
    <source>
        <dbReference type="ARBA" id="ARBA00023235"/>
    </source>
</evidence>
<feature type="active site" description="O-(5'-phospho-DNA)-tyrosine intermediate" evidence="8 9">
    <location>
        <position position="121"/>
    </location>
</feature>
<dbReference type="Pfam" id="PF03989">
    <property type="entry name" value="DNA_gyraseA_C"/>
    <property type="match status" value="5"/>
</dbReference>
<dbReference type="PROSITE" id="PS52040">
    <property type="entry name" value="TOPO_IIA"/>
    <property type="match status" value="1"/>
</dbReference>
<dbReference type="FunFam" id="1.10.268.10:FF:000001">
    <property type="entry name" value="DNA gyrase subunit A"/>
    <property type="match status" value="1"/>
</dbReference>
<dbReference type="AlphaFoldDB" id="A0A537L1H0"/>
<evidence type="ECO:0000313" key="12">
    <source>
        <dbReference type="Proteomes" id="UP000319353"/>
    </source>
</evidence>
<dbReference type="Gene3D" id="2.120.10.90">
    <property type="entry name" value="DNA gyrase/topoisomerase IV, subunit A, C-terminal"/>
    <property type="match status" value="1"/>
</dbReference>
<comment type="caution">
    <text evidence="11">The sequence shown here is derived from an EMBL/GenBank/DDBJ whole genome shotgun (WGS) entry which is preliminary data.</text>
</comment>
<dbReference type="SUPFAM" id="SSF101904">
    <property type="entry name" value="GyrA/ParC C-terminal domain-like"/>
    <property type="match status" value="1"/>
</dbReference>
<dbReference type="GO" id="GO:0005524">
    <property type="term" value="F:ATP binding"/>
    <property type="evidence" value="ECO:0007669"/>
    <property type="project" value="UniProtKB-UniRule"/>
</dbReference>
<organism evidence="11 12">
    <name type="scientific">Candidatus Segetimicrobium genomatis</name>
    <dbReference type="NCBI Taxonomy" id="2569760"/>
    <lineage>
        <taxon>Bacteria</taxon>
        <taxon>Bacillati</taxon>
        <taxon>Candidatus Sysuimicrobiota</taxon>
        <taxon>Candidatus Sysuimicrobiia</taxon>
        <taxon>Candidatus Sysuimicrobiales</taxon>
        <taxon>Candidatus Segetimicrobiaceae</taxon>
        <taxon>Candidatus Segetimicrobium</taxon>
    </lineage>
</organism>
<comment type="catalytic activity">
    <reaction evidence="1 8 9">
        <text>ATP-dependent breakage, passage and rejoining of double-stranded DNA.</text>
        <dbReference type="EC" id="5.6.2.2"/>
    </reaction>
</comment>
<keyword evidence="7 8" id="KW-0413">Isomerase</keyword>
<dbReference type="SUPFAM" id="SSF56719">
    <property type="entry name" value="Type II DNA topoisomerase"/>
    <property type="match status" value="1"/>
</dbReference>
<dbReference type="InterPro" id="IPR013758">
    <property type="entry name" value="Topo_IIA_A/C_ab"/>
</dbReference>
<dbReference type="CDD" id="cd00187">
    <property type="entry name" value="TOP4c"/>
    <property type="match status" value="1"/>
</dbReference>
<evidence type="ECO:0000256" key="5">
    <source>
        <dbReference type="ARBA" id="ARBA00023029"/>
    </source>
</evidence>
<keyword evidence="5 8" id="KW-0799">Topoisomerase</keyword>
<evidence type="ECO:0000256" key="2">
    <source>
        <dbReference type="ARBA" id="ARBA00008263"/>
    </source>
</evidence>
<evidence type="ECO:0000256" key="8">
    <source>
        <dbReference type="HAMAP-Rule" id="MF_01897"/>
    </source>
</evidence>
<keyword evidence="3 8" id="KW-0547">Nucleotide-binding</keyword>
<comment type="miscellaneous">
    <text evidence="8">Few gyrases are as efficient as E.coli at forming negative supercoils. Not all organisms have 2 type II topoisomerases; in organisms with a single type II topoisomerase this enzyme also has to decatenate newly replicated chromosomes.</text>
</comment>
<dbReference type="Gene3D" id="3.90.199.10">
    <property type="entry name" value="Topoisomerase II, domain 5"/>
    <property type="match status" value="1"/>
</dbReference>
<dbReference type="NCBIfam" id="TIGR01063">
    <property type="entry name" value="gyrA"/>
    <property type="match status" value="1"/>
</dbReference>
<comment type="subcellular location">
    <subcellularLocation>
        <location evidence="8">Cytoplasm</location>
    </subcellularLocation>
</comment>
<dbReference type="Proteomes" id="UP000319353">
    <property type="component" value="Unassembled WGS sequence"/>
</dbReference>
<dbReference type="InterPro" id="IPR035516">
    <property type="entry name" value="Gyrase/topoIV_suA_C"/>
</dbReference>
<gene>
    <name evidence="8 11" type="primary">gyrA</name>
    <name evidence="11" type="ORF">E6H01_07445</name>
</gene>
<evidence type="ECO:0000256" key="6">
    <source>
        <dbReference type="ARBA" id="ARBA00023125"/>
    </source>
</evidence>
<accession>A0A537L1H0</accession>
<dbReference type="InterPro" id="IPR002205">
    <property type="entry name" value="Topo_IIA_dom_A"/>
</dbReference>
<dbReference type="NCBIfam" id="NF004043">
    <property type="entry name" value="PRK05560.1"/>
    <property type="match status" value="1"/>
</dbReference>
<dbReference type="HAMAP" id="MF_01897">
    <property type="entry name" value="GyrA"/>
    <property type="match status" value="1"/>
</dbReference>
<dbReference type="GO" id="GO:0009330">
    <property type="term" value="C:DNA topoisomerase type II (double strand cut, ATP-hydrolyzing) complex"/>
    <property type="evidence" value="ECO:0007669"/>
    <property type="project" value="TreeGrafter"/>
</dbReference>
<dbReference type="InterPro" id="IPR005743">
    <property type="entry name" value="GyrA"/>
</dbReference>
<evidence type="ECO:0000256" key="4">
    <source>
        <dbReference type="ARBA" id="ARBA00022840"/>
    </source>
</evidence>
<dbReference type="FunFam" id="3.90.199.10:FF:000001">
    <property type="entry name" value="DNA gyrase subunit A"/>
    <property type="match status" value="1"/>
</dbReference>
<evidence type="ECO:0000256" key="9">
    <source>
        <dbReference type="PROSITE-ProRule" id="PRU01384"/>
    </source>
</evidence>
<dbReference type="InterPro" id="IPR006691">
    <property type="entry name" value="GyrA/parC_rep"/>
</dbReference>
<dbReference type="GO" id="GO:0006261">
    <property type="term" value="P:DNA-templated DNA replication"/>
    <property type="evidence" value="ECO:0007669"/>
    <property type="project" value="UniProtKB-UniRule"/>
</dbReference>
<reference evidence="11 12" key="1">
    <citation type="journal article" date="2019" name="Nat. Microbiol.">
        <title>Mediterranean grassland soil C-N compound turnover is dependent on rainfall and depth, and is mediated by genomically divergent microorganisms.</title>
        <authorList>
            <person name="Diamond S."/>
            <person name="Andeer P.F."/>
            <person name="Li Z."/>
            <person name="Crits-Christoph A."/>
            <person name="Burstein D."/>
            <person name="Anantharaman K."/>
            <person name="Lane K.R."/>
            <person name="Thomas B.C."/>
            <person name="Pan C."/>
            <person name="Northen T.R."/>
            <person name="Banfield J.F."/>
        </authorList>
    </citation>
    <scope>NUCLEOTIDE SEQUENCE [LARGE SCALE GENOMIC DNA]</scope>
    <source>
        <strain evidence="11">NP_4</strain>
    </source>
</reference>
<dbReference type="Gene3D" id="1.10.268.10">
    <property type="entry name" value="Topoisomerase, domain 3"/>
    <property type="match status" value="1"/>
</dbReference>
<dbReference type="PANTHER" id="PTHR43493">
    <property type="entry name" value="DNA GYRASE/TOPOISOMERASE SUBUNIT A"/>
    <property type="match status" value="1"/>
</dbReference>
<dbReference type="InterPro" id="IPR050220">
    <property type="entry name" value="Type_II_DNA_Topoisomerases"/>
</dbReference>
<evidence type="ECO:0000313" key="11">
    <source>
        <dbReference type="EMBL" id="TMJ01842.1"/>
    </source>
</evidence>
<dbReference type="SMART" id="SM00434">
    <property type="entry name" value="TOP4c"/>
    <property type="match status" value="1"/>
</dbReference>
<dbReference type="GO" id="GO:0034335">
    <property type="term" value="F:DNA negative supercoiling activity"/>
    <property type="evidence" value="ECO:0007669"/>
    <property type="project" value="UniProtKB-ARBA"/>
</dbReference>
<evidence type="ECO:0000259" key="10">
    <source>
        <dbReference type="PROSITE" id="PS52040"/>
    </source>
</evidence>
<dbReference type="GO" id="GO:0005694">
    <property type="term" value="C:chromosome"/>
    <property type="evidence" value="ECO:0007669"/>
    <property type="project" value="InterPro"/>
</dbReference>
<keyword evidence="6 8" id="KW-0238">DNA-binding</keyword>
<feature type="domain" description="Topo IIA-type catalytic" evidence="10">
    <location>
        <begin position="33"/>
        <end position="503"/>
    </location>
</feature>
<keyword evidence="8" id="KW-0963">Cytoplasm</keyword>
<dbReference type="Gene3D" id="3.30.1360.40">
    <property type="match status" value="1"/>
</dbReference>
<sequence length="805" mass="89397">MADESRIVPKPIEEEMKTSYLDYAMSVIVSRALPDVRDGLKPVQRRILFGMLEAGLRPDRPYRKSAAVVGDVMKKYHPHGDVPIYESLVRMAQPWSFRYPLVDGQGNFGSIDGDPPAAMRYSECRLTPLAMELLADIDRDTVDFIPNYDEYEKEPVVLPAKVPDLLMNGASGIAVGMASNIPPHNLGELVDGLVAMIDDADTTDETLRKIIKGPDFPTGGIIIGRDGIKAAYTTGRGSITLRAKADIEELKGGRTAIIVTEIPYMVNKSAMIARIAELVRNKKLAGVSDLRDESDRSGMRIVMELRRDANPQIVRNQLFKHTQMQTTFGANMLALVGGVPRTLKLREMLDQYLKHRRTVVIRRTKFELSRAEERAHILQGLKVALKHLDDVIALIRKSKDVPVAREGLMKRFKLSERQADAILEMRLQRLTALEREKIEEEYKLLVKDIARYKEMLRDATSARPKLIMAAVRAELLEMKEKYGDARRTRITSREAEEFEAEDLIPNVDVVISMTHNNYIKRQPLETYRLQRRGTRGVIGVATKEEDFVAQVLTTTNHAFLLFFSDRGKVYRMKAHEVPEAGRTARGTAMVNLLALAQGERINAMIGLRSFEDAGSIVKHTGLMEFINAKRAGIFAITLDRADSLVGVKLISKETQIVLATQQGKAIRFKAGQVREMGRGARGVRGIRLRTGDAVVGVADAKEGRTLLTVTELGLGKRTPMGQYPIKSRGGMGVINVKITKKSGAVVSVRAVDDDDEILLGTTGGVFNRIPVAQISVMSRHAQGVRVMKLGEGEKVAAVAHIPAKE</sequence>
<dbReference type="EC" id="5.6.2.2" evidence="8"/>
<dbReference type="Pfam" id="PF00521">
    <property type="entry name" value="DNA_topoisoIV"/>
    <property type="match status" value="1"/>
</dbReference>
<proteinExistence type="inferred from homology"/>
<comment type="function">
    <text evidence="8">A type II topoisomerase that negatively supercoils closed circular double-stranded (ds) DNA in an ATP-dependent manner to modulate DNA topology and maintain chromosomes in an underwound state. Negative supercoiling favors strand separation, and DNA replication, transcription, recombination and repair, all of which involve strand separation. Also able to catalyze the interconversion of other topological isomers of dsDNA rings, including catenanes and knotted rings. Type II topoisomerases break and join 2 DNA strands simultaneously in an ATP-dependent manner.</text>
</comment>
<comment type="subunit">
    <text evidence="8">Heterotetramer, composed of two GyrA and two GyrB chains. In the heterotetramer, GyrA contains the active site tyrosine that forms a transient covalent intermediate with DNA, while GyrB binds cofactors and catalyzes ATP hydrolysis.</text>
</comment>
<dbReference type="InterPro" id="IPR013760">
    <property type="entry name" value="Topo_IIA-like_dom_sf"/>
</dbReference>
<name>A0A537L1H0_9BACT</name>
<dbReference type="GO" id="GO:0003677">
    <property type="term" value="F:DNA binding"/>
    <property type="evidence" value="ECO:0007669"/>
    <property type="project" value="UniProtKB-UniRule"/>
</dbReference>
<dbReference type="GO" id="GO:0006265">
    <property type="term" value="P:DNA topological change"/>
    <property type="evidence" value="ECO:0007669"/>
    <property type="project" value="UniProtKB-UniRule"/>
</dbReference>
<dbReference type="FunFam" id="3.30.1360.40:FF:000002">
    <property type="entry name" value="DNA gyrase subunit A"/>
    <property type="match status" value="1"/>
</dbReference>